<sequence length="207" mass="23385">MLENQAAVVDAKLAEPNALATSQGKKEPVPFLFKDKNTLLREKIGENEKYRDILIQIVKRRLDALLPPEANRKGAGEHAGEVTNTNNANHPSSLLTASALSNLPVDPDHHRLLQSVTPKKTLQHISLPYPAYPSLTTPSPLLRTVPQQSEISPISSSKFLQPRHTQAYLSHHTPSPPPIDREQQRRIRIQEREYLTAKLRIVEWERE</sequence>
<dbReference type="GeneID" id="19146442"/>
<reference evidence="1 2" key="1">
    <citation type="journal article" date="2013" name="PLoS Genet.">
        <title>Comparative genome structure, secondary metabolite, and effector coding capacity across Cochliobolus pathogens.</title>
        <authorList>
            <person name="Condon B.J."/>
            <person name="Leng Y."/>
            <person name="Wu D."/>
            <person name="Bushley K.E."/>
            <person name="Ohm R.A."/>
            <person name="Otillar R."/>
            <person name="Martin J."/>
            <person name="Schackwitz W."/>
            <person name="Grimwood J."/>
            <person name="MohdZainudin N."/>
            <person name="Xue C."/>
            <person name="Wang R."/>
            <person name="Manning V.A."/>
            <person name="Dhillon B."/>
            <person name="Tu Z.J."/>
            <person name="Steffenson B.J."/>
            <person name="Salamov A."/>
            <person name="Sun H."/>
            <person name="Lowry S."/>
            <person name="LaButti K."/>
            <person name="Han J."/>
            <person name="Copeland A."/>
            <person name="Lindquist E."/>
            <person name="Barry K."/>
            <person name="Schmutz J."/>
            <person name="Baker S.E."/>
            <person name="Ciuffetti L.M."/>
            <person name="Grigoriev I.V."/>
            <person name="Zhong S."/>
            <person name="Turgeon B.G."/>
        </authorList>
    </citation>
    <scope>NUCLEOTIDE SEQUENCE [LARGE SCALE GENOMIC DNA]</scope>
    <source>
        <strain evidence="1 2">26-R-13</strain>
    </source>
</reference>
<evidence type="ECO:0000313" key="1">
    <source>
        <dbReference type="EMBL" id="EUC30436.1"/>
    </source>
</evidence>
<dbReference type="Proteomes" id="UP000053841">
    <property type="component" value="Unassembled WGS sequence"/>
</dbReference>
<accession>W6YGM3</accession>
<organism evidence="1 2">
    <name type="scientific">Cochliobolus carbonum (strain 26-R-13)</name>
    <name type="common">Maize leaf spot fungus</name>
    <name type="synonym">Bipolaris zeicola</name>
    <dbReference type="NCBI Taxonomy" id="930089"/>
    <lineage>
        <taxon>Eukaryota</taxon>
        <taxon>Fungi</taxon>
        <taxon>Dikarya</taxon>
        <taxon>Ascomycota</taxon>
        <taxon>Pezizomycotina</taxon>
        <taxon>Dothideomycetes</taxon>
        <taxon>Pleosporomycetidae</taxon>
        <taxon>Pleosporales</taxon>
        <taxon>Pleosporineae</taxon>
        <taxon>Pleosporaceae</taxon>
        <taxon>Bipolaris</taxon>
    </lineage>
</organism>
<keyword evidence="2" id="KW-1185">Reference proteome</keyword>
<dbReference type="OrthoDB" id="10420479at2759"/>
<dbReference type="KEGG" id="bze:COCCADRAFT_28679"/>
<evidence type="ECO:0000313" key="2">
    <source>
        <dbReference type="Proteomes" id="UP000053841"/>
    </source>
</evidence>
<gene>
    <name evidence="1" type="ORF">COCCADRAFT_28679</name>
</gene>
<name>W6YGM3_COCC2</name>
<protein>
    <submittedName>
        <fullName evidence="1">Uncharacterized protein</fullName>
    </submittedName>
</protein>
<proteinExistence type="predicted"/>
<dbReference type="RefSeq" id="XP_007715252.1">
    <property type="nucleotide sequence ID" value="XM_007717062.1"/>
</dbReference>
<dbReference type="EMBL" id="KI964701">
    <property type="protein sequence ID" value="EUC30436.1"/>
    <property type="molecule type" value="Genomic_DNA"/>
</dbReference>
<dbReference type="AlphaFoldDB" id="W6YGM3"/>
<dbReference type="HOGENOM" id="CLU_091741_0_0_1"/>